<proteinExistence type="inferred from homology"/>
<dbReference type="EMBL" id="FNCO01000004">
    <property type="protein sequence ID" value="SDG99571.1"/>
    <property type="molecule type" value="Genomic_DNA"/>
</dbReference>
<evidence type="ECO:0000256" key="10">
    <source>
        <dbReference type="ARBA" id="ARBA00023315"/>
    </source>
</evidence>
<dbReference type="PANTHER" id="PTHR43300">
    <property type="entry name" value="ACETYLTRANSFERASE"/>
    <property type="match status" value="1"/>
</dbReference>
<keyword evidence="9" id="KW-0046">Antibiotic resistance</keyword>
<dbReference type="PANTHER" id="PTHR43300:SF12">
    <property type="entry name" value="CHLORAMPHENICOL ACETYLTRANSFERASE"/>
    <property type="match status" value="1"/>
</dbReference>
<dbReference type="RefSeq" id="WP_074752237.1">
    <property type="nucleotide sequence ID" value="NZ_FNCO01000004.1"/>
</dbReference>
<evidence type="ECO:0000256" key="2">
    <source>
        <dbReference type="ARBA" id="ARBA00013235"/>
    </source>
</evidence>
<keyword evidence="5" id="KW-0441">Lipid A biosynthesis</keyword>
<evidence type="ECO:0000256" key="7">
    <source>
        <dbReference type="ARBA" id="ARBA00022737"/>
    </source>
</evidence>
<dbReference type="InterPro" id="IPR018357">
    <property type="entry name" value="Hexapep_transf_CS"/>
</dbReference>
<evidence type="ECO:0000256" key="1">
    <source>
        <dbReference type="ARBA" id="ARBA00007274"/>
    </source>
</evidence>
<dbReference type="Gene3D" id="2.160.10.10">
    <property type="entry name" value="Hexapeptide repeat proteins"/>
    <property type="match status" value="1"/>
</dbReference>
<dbReference type="EC" id="2.3.1.28" evidence="2"/>
<reference evidence="13" key="1">
    <citation type="submission" date="2016-10" db="EMBL/GenBank/DDBJ databases">
        <authorList>
            <person name="Varghese N."/>
            <person name="Submissions S."/>
        </authorList>
    </citation>
    <scope>NUCLEOTIDE SEQUENCE [LARGE SCALE GENOMIC DNA]</scope>
    <source>
        <strain evidence="13">ATCC 700689</strain>
    </source>
</reference>
<dbReference type="GO" id="GO:0016020">
    <property type="term" value="C:membrane"/>
    <property type="evidence" value="ECO:0007669"/>
    <property type="project" value="GOC"/>
</dbReference>
<dbReference type="SUPFAM" id="SSF51161">
    <property type="entry name" value="Trimeric LpxA-like enzymes"/>
    <property type="match status" value="1"/>
</dbReference>
<keyword evidence="6 12" id="KW-0808">Transferase</keyword>
<dbReference type="OrthoDB" id="9815592at2"/>
<sequence>MQFLKNLYWKRWIKKRGAKLAGGLESMSKRSELIIEDCVELGHVELRARHVEIGAHTYIRSGTHLSLVSSIGRFCSIASDVFIGQEKYTHPSDWVSSHPFQYTDAPLIYNARTDMTEIGHDVWIGHSAMIMEGVTVGTGAIIATRAVVTQDVPPYAIVAGFPAKIIRYRHSPDIIERLLASEWWERDIAELKTLPMDRPEAFLQALDAGSASAKARYRRMKISREGCEML</sequence>
<evidence type="ECO:0000313" key="12">
    <source>
        <dbReference type="EMBL" id="SDG99571.1"/>
    </source>
</evidence>
<evidence type="ECO:0000256" key="6">
    <source>
        <dbReference type="ARBA" id="ARBA00022679"/>
    </source>
</evidence>
<keyword evidence="7" id="KW-0677">Repeat</keyword>
<evidence type="ECO:0000256" key="9">
    <source>
        <dbReference type="ARBA" id="ARBA00023251"/>
    </source>
</evidence>
<comment type="similarity">
    <text evidence="1">Belongs to the transferase hexapeptide repeat family.</text>
</comment>
<comment type="catalytic activity">
    <reaction evidence="11">
        <text>chloramphenicol + acetyl-CoA = chloramphenicol 3-acetate + CoA</text>
        <dbReference type="Rhea" id="RHEA:18421"/>
        <dbReference type="ChEBI" id="CHEBI:16730"/>
        <dbReference type="ChEBI" id="CHEBI:17698"/>
        <dbReference type="ChEBI" id="CHEBI:57287"/>
        <dbReference type="ChEBI" id="CHEBI:57288"/>
        <dbReference type="EC" id="2.3.1.28"/>
    </reaction>
</comment>
<keyword evidence="13" id="KW-1185">Reference proteome</keyword>
<dbReference type="InterPro" id="IPR011004">
    <property type="entry name" value="Trimer_LpxA-like_sf"/>
</dbReference>
<dbReference type="CDD" id="cd03349">
    <property type="entry name" value="LbH_XAT"/>
    <property type="match status" value="1"/>
</dbReference>
<dbReference type="InterPro" id="IPR050179">
    <property type="entry name" value="Trans_hexapeptide_repeat"/>
</dbReference>
<keyword evidence="10" id="KW-0012">Acyltransferase</keyword>
<dbReference type="GO" id="GO:0008811">
    <property type="term" value="F:chloramphenicol O-acetyltransferase activity"/>
    <property type="evidence" value="ECO:0007669"/>
    <property type="project" value="UniProtKB-EC"/>
</dbReference>
<evidence type="ECO:0000256" key="5">
    <source>
        <dbReference type="ARBA" id="ARBA00022556"/>
    </source>
</evidence>
<evidence type="ECO:0000256" key="11">
    <source>
        <dbReference type="ARBA" id="ARBA00047633"/>
    </source>
</evidence>
<name>A0A1G7YSY7_9PSED</name>
<dbReference type="GO" id="GO:0046677">
    <property type="term" value="P:response to antibiotic"/>
    <property type="evidence" value="ECO:0007669"/>
    <property type="project" value="UniProtKB-KW"/>
</dbReference>
<evidence type="ECO:0000256" key="3">
    <source>
        <dbReference type="ARBA" id="ARBA00020291"/>
    </source>
</evidence>
<evidence type="ECO:0000256" key="8">
    <source>
        <dbReference type="ARBA" id="ARBA00023098"/>
    </source>
</evidence>
<dbReference type="Pfam" id="PF00132">
    <property type="entry name" value="Hexapep"/>
    <property type="match status" value="1"/>
</dbReference>
<dbReference type="PROSITE" id="PS00101">
    <property type="entry name" value="HEXAPEP_TRANSFERASES"/>
    <property type="match status" value="1"/>
</dbReference>
<dbReference type="Proteomes" id="UP000182894">
    <property type="component" value="Unassembled WGS sequence"/>
</dbReference>
<evidence type="ECO:0000313" key="13">
    <source>
        <dbReference type="Proteomes" id="UP000182894"/>
    </source>
</evidence>
<protein>
    <recommendedName>
        <fullName evidence="3">Chloramphenicol acetyltransferase</fullName>
        <ecNumber evidence="2">2.3.1.28</ecNumber>
    </recommendedName>
</protein>
<accession>A0A1G7YSY7</accession>
<gene>
    <name evidence="12" type="ORF">SAMN05216605_10461</name>
</gene>
<dbReference type="GO" id="GO:0009245">
    <property type="term" value="P:lipid A biosynthetic process"/>
    <property type="evidence" value="ECO:0007669"/>
    <property type="project" value="UniProtKB-KW"/>
</dbReference>
<dbReference type="AlphaFoldDB" id="A0A1G7YSY7"/>
<keyword evidence="4" id="KW-0444">Lipid biosynthesis</keyword>
<dbReference type="STRING" id="89065.SAMN05216605_10461"/>
<keyword evidence="8" id="KW-0443">Lipid metabolism</keyword>
<evidence type="ECO:0000256" key="4">
    <source>
        <dbReference type="ARBA" id="ARBA00022516"/>
    </source>
</evidence>
<organism evidence="12 13">
    <name type="scientific">Pseudomonas abietaniphila</name>
    <dbReference type="NCBI Taxonomy" id="89065"/>
    <lineage>
        <taxon>Bacteria</taxon>
        <taxon>Pseudomonadati</taxon>
        <taxon>Pseudomonadota</taxon>
        <taxon>Gammaproteobacteria</taxon>
        <taxon>Pseudomonadales</taxon>
        <taxon>Pseudomonadaceae</taxon>
        <taxon>Pseudomonas</taxon>
    </lineage>
</organism>
<dbReference type="InterPro" id="IPR001451">
    <property type="entry name" value="Hexapep"/>
</dbReference>